<dbReference type="InterPro" id="IPR036412">
    <property type="entry name" value="HAD-like_sf"/>
</dbReference>
<dbReference type="AlphaFoldDB" id="A0A345YIG5"/>
<protein>
    <recommendedName>
        <fullName evidence="3">HAD family hydrolase</fullName>
    </recommendedName>
</protein>
<dbReference type="RefSeq" id="WP_115418030.1">
    <property type="nucleotide sequence ID" value="NZ_CP031358.1"/>
</dbReference>
<dbReference type="CDD" id="cd01427">
    <property type="entry name" value="HAD_like"/>
    <property type="match status" value="1"/>
</dbReference>
<name>A0A345YIG5_9SPHN</name>
<evidence type="ECO:0000313" key="2">
    <source>
        <dbReference type="Proteomes" id="UP000254508"/>
    </source>
</evidence>
<organism evidence="1 2">
    <name type="scientific">Erythrobacter aureus</name>
    <dbReference type="NCBI Taxonomy" id="2182384"/>
    <lineage>
        <taxon>Bacteria</taxon>
        <taxon>Pseudomonadati</taxon>
        <taxon>Pseudomonadota</taxon>
        <taxon>Alphaproteobacteria</taxon>
        <taxon>Sphingomonadales</taxon>
        <taxon>Erythrobacteraceae</taxon>
        <taxon>Erythrobacter/Porphyrobacter group</taxon>
        <taxon>Erythrobacter</taxon>
    </lineage>
</organism>
<keyword evidence="2" id="KW-1185">Reference proteome</keyword>
<proteinExistence type="predicted"/>
<evidence type="ECO:0008006" key="3">
    <source>
        <dbReference type="Google" id="ProtNLM"/>
    </source>
</evidence>
<gene>
    <name evidence="1" type="ORF">DVR09_14765</name>
</gene>
<dbReference type="Gene3D" id="3.40.50.1000">
    <property type="entry name" value="HAD superfamily/HAD-like"/>
    <property type="match status" value="1"/>
</dbReference>
<reference evidence="1 2" key="1">
    <citation type="submission" date="2018-07" db="EMBL/GenBank/DDBJ databases">
        <title>Genome sequence of Erythrobacter strain YH-07, an antagonistic bacterium isolated from Yellow Sea.</title>
        <authorList>
            <person name="Tang T."/>
            <person name="Liu Q."/>
            <person name="Sun X."/>
        </authorList>
    </citation>
    <scope>NUCLEOTIDE SEQUENCE [LARGE SCALE GENOMIC DNA]</scope>
    <source>
        <strain evidence="1 2">YH-07</strain>
        <plasmid evidence="1 2">unnamed</plasmid>
    </source>
</reference>
<dbReference type="KEGG" id="err:DVR09_14765"/>
<dbReference type="PANTHER" id="PTHR35134:SF2">
    <property type="entry name" value="NUCLEOTIDASE YQFW-RELATED"/>
    <property type="match status" value="1"/>
</dbReference>
<geneLocation type="plasmid" evidence="1 2">
    <name>unnamed</name>
</geneLocation>
<dbReference type="InterPro" id="IPR052419">
    <property type="entry name" value="5_3-deoxyribonucleotidase-like"/>
</dbReference>
<sequence length="207" mass="22782">MKVGLDLDNCVVGIMASAREAMARDLSIPVSDIIETQIYWEPFTHNDPQIAQKLKPDLAFWDREDVLLGAPALPDAIEAAHRLHDAGLLACYITRRPNAVAHLTQQWLDHRSAPPVPTFHVGSTDKDDYFAQCKSHACKKLGVTHMVDDQPHEACSLSEAGINVILIDAPIGRANRHEFIAANPHIPVAANLPLAVDLLFDEHKRAA</sequence>
<dbReference type="PANTHER" id="PTHR35134">
    <property type="entry name" value="NUCLEOTIDASE YQFW-RELATED"/>
    <property type="match status" value="1"/>
</dbReference>
<accession>A0A345YIG5</accession>
<dbReference type="EMBL" id="CP031358">
    <property type="protein sequence ID" value="AXK43717.1"/>
    <property type="molecule type" value="Genomic_DNA"/>
</dbReference>
<dbReference type="SUPFAM" id="SSF56784">
    <property type="entry name" value="HAD-like"/>
    <property type="match status" value="1"/>
</dbReference>
<dbReference type="InterPro" id="IPR023214">
    <property type="entry name" value="HAD_sf"/>
</dbReference>
<evidence type="ECO:0000313" key="1">
    <source>
        <dbReference type="EMBL" id="AXK43717.1"/>
    </source>
</evidence>
<dbReference type="OrthoDB" id="8794292at2"/>
<dbReference type="Proteomes" id="UP000254508">
    <property type="component" value="Plasmid unnamed"/>
</dbReference>
<keyword evidence="1" id="KW-0614">Plasmid</keyword>